<dbReference type="SUPFAM" id="SSF54427">
    <property type="entry name" value="NTF2-like"/>
    <property type="match status" value="2"/>
</dbReference>
<name>A0A255XXZ4_9PROT</name>
<dbReference type="AlphaFoldDB" id="A0A255XXZ4"/>
<keyword evidence="2" id="KW-1185">Reference proteome</keyword>
<dbReference type="InterPro" id="IPR032710">
    <property type="entry name" value="NTF2-like_dom_sf"/>
</dbReference>
<sequence>MTSFDPVAAKRTIVHGYAQLLARENRRRAAIDPAAFAPLFDADILWHAQAPTDDVQGLTALHRDVWQPLLIAVPDLERRDDLVLAGSYQGHDFVSASGHYLGTFTADWLGIPATGSPVYIRFGEFYRFEGGRVVEAYILWDLLEVMRQARCYPLAPQFGIAGPTPGPASRDGVMLAPTDPAEGAESLRFTETMFAGLGSYDGKSLASMGMERYWHPDMMWYGPAGIGTTRGITGFQSFHQGPFLNAFPDRKGGNHKARFGERQYVCSTGWPSVRATHTGSGVLGLSPIGEPITMRVMDFWRRDGELLAENWVFIDMIDLARQMGVDVLARMKVLLQGSRNRAV</sequence>
<dbReference type="GO" id="GO:0030638">
    <property type="term" value="P:polyketide metabolic process"/>
    <property type="evidence" value="ECO:0007669"/>
    <property type="project" value="InterPro"/>
</dbReference>
<reference evidence="1 2" key="1">
    <citation type="submission" date="2017-07" db="EMBL/GenBank/DDBJ databases">
        <title>Elstera cyanobacteriorum sp. nov., a novel bacterium isolated from cyanobacterial aggregates in a eutrophic lake.</title>
        <authorList>
            <person name="Cai H."/>
        </authorList>
    </citation>
    <scope>NUCLEOTIDE SEQUENCE [LARGE SCALE GENOMIC DNA]</scope>
    <source>
        <strain evidence="1 2">TH019</strain>
    </source>
</reference>
<protein>
    <recommendedName>
        <fullName evidence="3">Polyketide cyclase</fullName>
    </recommendedName>
</protein>
<proteinExistence type="predicted"/>
<evidence type="ECO:0000313" key="2">
    <source>
        <dbReference type="Proteomes" id="UP000216361"/>
    </source>
</evidence>
<dbReference type="EMBL" id="NOXS01000019">
    <property type="protein sequence ID" value="OYQ21897.1"/>
    <property type="molecule type" value="Genomic_DNA"/>
</dbReference>
<dbReference type="InterPro" id="IPR009959">
    <property type="entry name" value="Cyclase_SnoaL-like"/>
</dbReference>
<dbReference type="PANTHER" id="PTHR38436:SF1">
    <property type="entry name" value="ESTER CYCLASE"/>
    <property type="match status" value="1"/>
</dbReference>
<evidence type="ECO:0000313" key="1">
    <source>
        <dbReference type="EMBL" id="OYQ21897.1"/>
    </source>
</evidence>
<accession>A0A255XXZ4</accession>
<evidence type="ECO:0008006" key="3">
    <source>
        <dbReference type="Google" id="ProtNLM"/>
    </source>
</evidence>
<dbReference type="RefSeq" id="WP_094406813.1">
    <property type="nucleotide sequence ID" value="NZ_BMJZ01000014.1"/>
</dbReference>
<dbReference type="Gene3D" id="3.10.450.50">
    <property type="match status" value="2"/>
</dbReference>
<gene>
    <name evidence="1" type="ORF">CHR90_00980</name>
</gene>
<dbReference type="Proteomes" id="UP000216361">
    <property type="component" value="Unassembled WGS sequence"/>
</dbReference>
<dbReference type="Pfam" id="PF07366">
    <property type="entry name" value="SnoaL"/>
    <property type="match status" value="2"/>
</dbReference>
<dbReference type="PANTHER" id="PTHR38436">
    <property type="entry name" value="POLYKETIDE CYCLASE SNOAL-LIKE DOMAIN"/>
    <property type="match status" value="1"/>
</dbReference>
<comment type="caution">
    <text evidence="1">The sequence shown here is derived from an EMBL/GenBank/DDBJ whole genome shotgun (WGS) entry which is preliminary data.</text>
</comment>
<organism evidence="1 2">
    <name type="scientific">Elstera cyanobacteriorum</name>
    <dbReference type="NCBI Taxonomy" id="2022747"/>
    <lineage>
        <taxon>Bacteria</taxon>
        <taxon>Pseudomonadati</taxon>
        <taxon>Pseudomonadota</taxon>
        <taxon>Alphaproteobacteria</taxon>
        <taxon>Rhodospirillales</taxon>
        <taxon>Rhodospirillaceae</taxon>
        <taxon>Elstera</taxon>
    </lineage>
</organism>
<dbReference type="OrthoDB" id="1948945at2"/>